<evidence type="ECO:0000313" key="2">
    <source>
        <dbReference type="EMBL" id="EDP97386.1"/>
    </source>
</evidence>
<proteinExistence type="predicted"/>
<dbReference type="HOGENOM" id="CLU_1146016_0_0_10"/>
<sequence>MVAAMSQLFFDVNSEAVIEKRKEQQSARKDRDSKRVLGMNILSDIQAMNVLPDSLNKKVAKLVSEHQKIEKKSEVLYAELLNLKDAQRVRNFPNYNSFADAIGNPVLILITGILFIIFYILRNSIDWKKLSKAFIYLGLMYLFVASVYLIWAFSNSLEIHKVYYIVGLIFASIFATFGLNKLTRYLFNVDFLEKEKYKKIIRLLFRQLLFTIPKKGYVKEDKMIEFTDSNNEVINKVAKEID</sequence>
<keyword evidence="1" id="KW-0472">Membrane</keyword>
<feature type="transmembrane region" description="Helical" evidence="1">
    <location>
        <begin position="159"/>
        <end position="179"/>
    </location>
</feature>
<gene>
    <name evidence="2" type="ORF">KAOT1_19527</name>
</gene>
<reference evidence="2 3" key="1">
    <citation type="journal article" date="2011" name="J. Bacteriol.">
        <title>Genome sequence of the algicidal bacterium Kordia algicida OT-1.</title>
        <authorList>
            <person name="Lee H.S."/>
            <person name="Kang S.G."/>
            <person name="Kwon K.K."/>
            <person name="Lee J.H."/>
            <person name="Kim S.J."/>
        </authorList>
    </citation>
    <scope>NUCLEOTIDE SEQUENCE [LARGE SCALE GENOMIC DNA]</scope>
    <source>
        <strain evidence="2 3">OT-1</strain>
    </source>
</reference>
<accession>A9DPA0</accession>
<feature type="transmembrane region" description="Helical" evidence="1">
    <location>
        <begin position="133"/>
        <end position="153"/>
    </location>
</feature>
<keyword evidence="3" id="KW-1185">Reference proteome</keyword>
<dbReference type="eggNOG" id="ENOG502ZUG7">
    <property type="taxonomic scope" value="Bacteria"/>
</dbReference>
<evidence type="ECO:0000256" key="1">
    <source>
        <dbReference type="SAM" id="Phobius"/>
    </source>
</evidence>
<protein>
    <submittedName>
        <fullName evidence="2">Uncharacterized protein</fullName>
    </submittedName>
</protein>
<feature type="transmembrane region" description="Helical" evidence="1">
    <location>
        <begin position="102"/>
        <end position="121"/>
    </location>
</feature>
<dbReference type="AlphaFoldDB" id="A9DPA0"/>
<comment type="caution">
    <text evidence="2">The sequence shown here is derived from an EMBL/GenBank/DDBJ whole genome shotgun (WGS) entry which is preliminary data.</text>
</comment>
<evidence type="ECO:0000313" key="3">
    <source>
        <dbReference type="Proteomes" id="UP000002945"/>
    </source>
</evidence>
<organism evidence="2 3">
    <name type="scientific">Kordia algicida OT-1</name>
    <dbReference type="NCBI Taxonomy" id="391587"/>
    <lineage>
        <taxon>Bacteria</taxon>
        <taxon>Pseudomonadati</taxon>
        <taxon>Bacteroidota</taxon>
        <taxon>Flavobacteriia</taxon>
        <taxon>Flavobacteriales</taxon>
        <taxon>Flavobacteriaceae</taxon>
        <taxon>Kordia</taxon>
    </lineage>
</organism>
<keyword evidence="1" id="KW-1133">Transmembrane helix</keyword>
<keyword evidence="1" id="KW-0812">Transmembrane</keyword>
<dbReference type="Proteomes" id="UP000002945">
    <property type="component" value="Unassembled WGS sequence"/>
</dbReference>
<dbReference type="EMBL" id="ABIB01000002">
    <property type="protein sequence ID" value="EDP97386.1"/>
    <property type="molecule type" value="Genomic_DNA"/>
</dbReference>
<dbReference type="STRING" id="391587.KAOT1_19527"/>
<name>A9DPA0_9FLAO</name>